<proteinExistence type="predicted"/>
<dbReference type="Gene3D" id="3.40.50.150">
    <property type="entry name" value="Vaccinia Virus protein VP39"/>
    <property type="match status" value="1"/>
</dbReference>
<accession>A0ABW2XK14</accession>
<protein>
    <submittedName>
        <fullName evidence="2">SAM-dependent methyltransferase</fullName>
        <ecNumber evidence="2">2.1.1.-</ecNumber>
    </submittedName>
</protein>
<dbReference type="InterPro" id="IPR029063">
    <property type="entry name" value="SAM-dependent_MTases_sf"/>
</dbReference>
<gene>
    <name evidence="2" type="ORF">ACFQZM_09525</name>
</gene>
<feature type="compositionally biased region" description="Basic and acidic residues" evidence="1">
    <location>
        <begin position="8"/>
        <end position="17"/>
    </location>
</feature>
<dbReference type="RefSeq" id="WP_165502999.1">
    <property type="nucleotide sequence ID" value="NZ_CAACUY010000088.1"/>
</dbReference>
<dbReference type="GO" id="GO:0008168">
    <property type="term" value="F:methyltransferase activity"/>
    <property type="evidence" value="ECO:0007669"/>
    <property type="project" value="UniProtKB-KW"/>
</dbReference>
<dbReference type="Proteomes" id="UP001597063">
    <property type="component" value="Unassembled WGS sequence"/>
</dbReference>
<comment type="caution">
    <text evidence="2">The sequence shown here is derived from an EMBL/GenBank/DDBJ whole genome shotgun (WGS) entry which is preliminary data.</text>
</comment>
<keyword evidence="2" id="KW-0489">Methyltransferase</keyword>
<evidence type="ECO:0000256" key="1">
    <source>
        <dbReference type="SAM" id="MobiDB-lite"/>
    </source>
</evidence>
<name>A0ABW2XK14_9ACTN</name>
<dbReference type="GO" id="GO:0032259">
    <property type="term" value="P:methylation"/>
    <property type="evidence" value="ECO:0007669"/>
    <property type="project" value="UniProtKB-KW"/>
</dbReference>
<dbReference type="EC" id="2.1.1.-" evidence="2"/>
<dbReference type="EMBL" id="JBHTGP010000004">
    <property type="protein sequence ID" value="MFD0684735.1"/>
    <property type="molecule type" value="Genomic_DNA"/>
</dbReference>
<organism evidence="2 3">
    <name type="scientific">Actinomadura fibrosa</name>
    <dbReference type="NCBI Taxonomy" id="111802"/>
    <lineage>
        <taxon>Bacteria</taxon>
        <taxon>Bacillati</taxon>
        <taxon>Actinomycetota</taxon>
        <taxon>Actinomycetes</taxon>
        <taxon>Streptosporangiales</taxon>
        <taxon>Thermomonosporaceae</taxon>
        <taxon>Actinomadura</taxon>
    </lineage>
</organism>
<keyword evidence="2" id="KW-0808">Transferase</keyword>
<keyword evidence="3" id="KW-1185">Reference proteome</keyword>
<evidence type="ECO:0000313" key="3">
    <source>
        <dbReference type="Proteomes" id="UP001597063"/>
    </source>
</evidence>
<sequence length="108" mass="11613">MRTRRSSRTTEPRDGKSPEVTAIAPSGSFLAISHMTSAGASTEVLRAIDEQYRDAPVPLRLRAPEEIEVLFGAVSSSPPGWWTSPQWRADEKAAPSGLHLLGSVARSG</sequence>
<reference evidence="3" key="1">
    <citation type="journal article" date="2019" name="Int. J. Syst. Evol. Microbiol.">
        <title>The Global Catalogue of Microorganisms (GCM) 10K type strain sequencing project: providing services to taxonomists for standard genome sequencing and annotation.</title>
        <authorList>
            <consortium name="The Broad Institute Genomics Platform"/>
            <consortium name="The Broad Institute Genome Sequencing Center for Infectious Disease"/>
            <person name="Wu L."/>
            <person name="Ma J."/>
        </authorList>
    </citation>
    <scope>NUCLEOTIDE SEQUENCE [LARGE SCALE GENOMIC DNA]</scope>
    <source>
        <strain evidence="3">JCM 9371</strain>
    </source>
</reference>
<evidence type="ECO:0000313" key="2">
    <source>
        <dbReference type="EMBL" id="MFD0684735.1"/>
    </source>
</evidence>
<dbReference type="InterPro" id="IPR006764">
    <property type="entry name" value="SAM_dep_MeTrfase_SAV2177_type"/>
</dbReference>
<feature type="region of interest" description="Disordered" evidence="1">
    <location>
        <begin position="1"/>
        <end position="22"/>
    </location>
</feature>
<dbReference type="Pfam" id="PF04672">
    <property type="entry name" value="Methyltransf_19"/>
    <property type="match status" value="1"/>
</dbReference>